<dbReference type="EMBL" id="KN122100">
    <property type="protein sequence ID" value="KFO33345.1"/>
    <property type="molecule type" value="Genomic_DNA"/>
</dbReference>
<evidence type="ECO:0000313" key="3">
    <source>
        <dbReference type="Proteomes" id="UP000028990"/>
    </source>
</evidence>
<proteinExistence type="predicted"/>
<gene>
    <name evidence="2" type="ORF">H920_05243</name>
</gene>
<dbReference type="Proteomes" id="UP000028990">
    <property type="component" value="Unassembled WGS sequence"/>
</dbReference>
<accession>A0A091DSU6</accession>
<dbReference type="AlphaFoldDB" id="A0A091DSU6"/>
<reference evidence="2 3" key="1">
    <citation type="submission" date="2013-11" db="EMBL/GenBank/DDBJ databases">
        <title>The Damaraland mole rat (Fukomys damarensis) genome and evolution of African mole rats.</title>
        <authorList>
            <person name="Gladyshev V.N."/>
            <person name="Fang X."/>
        </authorList>
    </citation>
    <scope>NUCLEOTIDE SEQUENCE [LARGE SCALE GENOMIC DNA]</scope>
    <source>
        <tissue evidence="2">Liver</tissue>
    </source>
</reference>
<sequence>MLGESPYQEAKESEMKGIYVEKTHGLVPEARICADGLKGWSCKLKNLFQVPGDKAQAKGEDQCPPNRTAAILGKGED</sequence>
<evidence type="ECO:0000256" key="1">
    <source>
        <dbReference type="SAM" id="MobiDB-lite"/>
    </source>
</evidence>
<feature type="region of interest" description="Disordered" evidence="1">
    <location>
        <begin position="55"/>
        <end position="77"/>
    </location>
</feature>
<organism evidence="2 3">
    <name type="scientific">Fukomys damarensis</name>
    <name type="common">Damaraland mole rat</name>
    <name type="synonym">Cryptomys damarensis</name>
    <dbReference type="NCBI Taxonomy" id="885580"/>
    <lineage>
        <taxon>Eukaryota</taxon>
        <taxon>Metazoa</taxon>
        <taxon>Chordata</taxon>
        <taxon>Craniata</taxon>
        <taxon>Vertebrata</taxon>
        <taxon>Euteleostomi</taxon>
        <taxon>Mammalia</taxon>
        <taxon>Eutheria</taxon>
        <taxon>Euarchontoglires</taxon>
        <taxon>Glires</taxon>
        <taxon>Rodentia</taxon>
        <taxon>Hystricomorpha</taxon>
        <taxon>Bathyergidae</taxon>
        <taxon>Fukomys</taxon>
    </lineage>
</organism>
<keyword evidence="3" id="KW-1185">Reference proteome</keyword>
<evidence type="ECO:0000313" key="2">
    <source>
        <dbReference type="EMBL" id="KFO33345.1"/>
    </source>
</evidence>
<protein>
    <submittedName>
        <fullName evidence="2">Uncharacterized protein</fullName>
    </submittedName>
</protein>
<name>A0A091DSU6_FUKDA</name>